<keyword evidence="4 6" id="KW-0067">ATP-binding</keyword>
<keyword evidence="5 6" id="KW-0520">NAD</keyword>
<comment type="caution">
    <text evidence="9">The sequence shown here is derived from an EMBL/GenBank/DDBJ whole genome shotgun (WGS) entry which is preliminary data.</text>
</comment>
<dbReference type="GO" id="GO:0008795">
    <property type="term" value="F:NAD+ synthase activity"/>
    <property type="evidence" value="ECO:0007669"/>
    <property type="project" value="UniProtKB-EC"/>
</dbReference>
<gene>
    <name evidence="9" type="ORF">A3F03_04620</name>
</gene>
<dbReference type="PANTHER" id="PTHR23090:SF9">
    <property type="entry name" value="GLUTAMINE-DEPENDENT NAD(+) SYNTHETASE"/>
    <property type="match status" value="1"/>
</dbReference>
<dbReference type="NCBIfam" id="TIGR00552">
    <property type="entry name" value="nadE"/>
    <property type="match status" value="1"/>
</dbReference>
<feature type="domain" description="NAD/GMP synthase" evidence="8">
    <location>
        <begin position="15"/>
        <end position="255"/>
    </location>
</feature>
<evidence type="ECO:0000256" key="2">
    <source>
        <dbReference type="ARBA" id="ARBA00022598"/>
    </source>
</evidence>
<name>A0A1F7I1X2_9BACT</name>
<dbReference type="GO" id="GO:0003952">
    <property type="term" value="F:NAD+ synthase (glutamine-hydrolyzing) activity"/>
    <property type="evidence" value="ECO:0007669"/>
    <property type="project" value="InterPro"/>
</dbReference>
<dbReference type="CDD" id="cd00553">
    <property type="entry name" value="NAD_synthase"/>
    <property type="match status" value="1"/>
</dbReference>
<organism evidence="9 10">
    <name type="scientific">Candidatus Roizmanbacteria bacterium RIFCSPHIGHO2_12_FULL_41_11</name>
    <dbReference type="NCBI Taxonomy" id="1802052"/>
    <lineage>
        <taxon>Bacteria</taxon>
        <taxon>Candidatus Roizmaniibacteriota</taxon>
    </lineage>
</organism>
<dbReference type="InterPro" id="IPR014729">
    <property type="entry name" value="Rossmann-like_a/b/a_fold"/>
</dbReference>
<keyword evidence="2 6" id="KW-0436">Ligase</keyword>
<evidence type="ECO:0000256" key="3">
    <source>
        <dbReference type="ARBA" id="ARBA00022741"/>
    </source>
</evidence>
<dbReference type="PANTHER" id="PTHR23090">
    <property type="entry name" value="NH 3 /GLUTAMINE-DEPENDENT NAD + SYNTHETASE"/>
    <property type="match status" value="1"/>
</dbReference>
<evidence type="ECO:0000256" key="7">
    <source>
        <dbReference type="RuleBase" id="RU003812"/>
    </source>
</evidence>
<accession>A0A1F7I1X2</accession>
<evidence type="ECO:0000256" key="1">
    <source>
        <dbReference type="ARBA" id="ARBA00004790"/>
    </source>
</evidence>
<dbReference type="UniPathway" id="UPA00253"/>
<dbReference type="EMBL" id="MGAC01000045">
    <property type="protein sequence ID" value="OGK37222.1"/>
    <property type="molecule type" value="Genomic_DNA"/>
</dbReference>
<dbReference type="Gene3D" id="3.40.50.620">
    <property type="entry name" value="HUPs"/>
    <property type="match status" value="1"/>
</dbReference>
<protein>
    <recommendedName>
        <fullName evidence="7">NH(3)-dependent NAD(+) synthetase</fullName>
        <ecNumber evidence="7">6.3.1.5</ecNumber>
    </recommendedName>
</protein>
<dbReference type="InterPro" id="IPR003694">
    <property type="entry name" value="NAD_synthase"/>
</dbReference>
<evidence type="ECO:0000259" key="8">
    <source>
        <dbReference type="Pfam" id="PF02540"/>
    </source>
</evidence>
<evidence type="ECO:0000313" key="9">
    <source>
        <dbReference type="EMBL" id="OGK37222.1"/>
    </source>
</evidence>
<dbReference type="Pfam" id="PF02540">
    <property type="entry name" value="NAD_synthase"/>
    <property type="match status" value="1"/>
</dbReference>
<keyword evidence="3 6" id="KW-0547">Nucleotide-binding</keyword>
<comment type="pathway">
    <text evidence="1">Cofactor biosynthesis; NAD(+) biosynthesis.</text>
</comment>
<dbReference type="GO" id="GO:0009435">
    <property type="term" value="P:NAD+ biosynthetic process"/>
    <property type="evidence" value="ECO:0007669"/>
    <property type="project" value="UniProtKB-UniPathway"/>
</dbReference>
<comment type="similarity">
    <text evidence="6">Belongs to the NAD synthetase family.</text>
</comment>
<reference evidence="9 10" key="1">
    <citation type="journal article" date="2016" name="Nat. Commun.">
        <title>Thousands of microbial genomes shed light on interconnected biogeochemical processes in an aquifer system.</title>
        <authorList>
            <person name="Anantharaman K."/>
            <person name="Brown C.T."/>
            <person name="Hug L.A."/>
            <person name="Sharon I."/>
            <person name="Castelle C.J."/>
            <person name="Probst A.J."/>
            <person name="Thomas B.C."/>
            <person name="Singh A."/>
            <person name="Wilkins M.J."/>
            <person name="Karaoz U."/>
            <person name="Brodie E.L."/>
            <person name="Williams K.H."/>
            <person name="Hubbard S.S."/>
            <person name="Banfield J.F."/>
        </authorList>
    </citation>
    <scope>NUCLEOTIDE SEQUENCE [LARGE SCALE GENOMIC DNA]</scope>
</reference>
<dbReference type="SUPFAM" id="SSF52402">
    <property type="entry name" value="Adenine nucleotide alpha hydrolases-like"/>
    <property type="match status" value="1"/>
</dbReference>
<evidence type="ECO:0000256" key="6">
    <source>
        <dbReference type="RuleBase" id="RU003811"/>
    </source>
</evidence>
<evidence type="ECO:0000313" key="10">
    <source>
        <dbReference type="Proteomes" id="UP000176803"/>
    </source>
</evidence>
<dbReference type="Proteomes" id="UP000176803">
    <property type="component" value="Unassembled WGS sequence"/>
</dbReference>
<dbReference type="EC" id="6.3.1.5" evidence="7"/>
<sequence length="259" mass="29237">MNDLPRINPQKEKVKISRFLRSVFTGAKIKRAIIGVSGGIDSTTSLYLLKEVLPLKNIVVAHLYYRNISAVQYQTVVEAAGLPQANIMAVSIRPVVEAFQKSLKIDPTKAEERLRLGNVMSRVRMIILFDLAKKHRALVCGTENKSERQLGYFTRFGDAASDIEPISHLYKLQVQELAKHLGVPKEIIDAIPTAGLWPGQTDEGELGFSYQEADPVLQLYFDKKITVEEIKKKGYRKVDIILRQAFNNKFKHQVPYSLG</sequence>
<dbReference type="AlphaFoldDB" id="A0A1F7I1X2"/>
<comment type="catalytic activity">
    <reaction evidence="7">
        <text>deamido-NAD(+) + NH4(+) + ATP = AMP + diphosphate + NAD(+) + H(+)</text>
        <dbReference type="Rhea" id="RHEA:21188"/>
        <dbReference type="ChEBI" id="CHEBI:15378"/>
        <dbReference type="ChEBI" id="CHEBI:28938"/>
        <dbReference type="ChEBI" id="CHEBI:30616"/>
        <dbReference type="ChEBI" id="CHEBI:33019"/>
        <dbReference type="ChEBI" id="CHEBI:57540"/>
        <dbReference type="ChEBI" id="CHEBI:58437"/>
        <dbReference type="ChEBI" id="CHEBI:456215"/>
        <dbReference type="EC" id="6.3.1.5"/>
    </reaction>
</comment>
<dbReference type="GO" id="GO:0005524">
    <property type="term" value="F:ATP binding"/>
    <property type="evidence" value="ECO:0007669"/>
    <property type="project" value="UniProtKB-KW"/>
</dbReference>
<proteinExistence type="inferred from homology"/>
<dbReference type="GO" id="GO:0005737">
    <property type="term" value="C:cytoplasm"/>
    <property type="evidence" value="ECO:0007669"/>
    <property type="project" value="InterPro"/>
</dbReference>
<dbReference type="InterPro" id="IPR022310">
    <property type="entry name" value="NAD/GMP_synthase"/>
</dbReference>
<evidence type="ECO:0000256" key="5">
    <source>
        <dbReference type="ARBA" id="ARBA00023027"/>
    </source>
</evidence>
<dbReference type="GO" id="GO:0004359">
    <property type="term" value="F:glutaminase activity"/>
    <property type="evidence" value="ECO:0007669"/>
    <property type="project" value="InterPro"/>
</dbReference>
<evidence type="ECO:0000256" key="4">
    <source>
        <dbReference type="ARBA" id="ARBA00022840"/>
    </source>
</evidence>